<evidence type="ECO:0000256" key="9">
    <source>
        <dbReference type="RuleBase" id="RU366066"/>
    </source>
</evidence>
<evidence type="ECO:0000256" key="2">
    <source>
        <dbReference type="ARBA" id="ARBA00013081"/>
    </source>
</evidence>
<organism evidence="13 14">
    <name type="scientific">Elysia crispata</name>
    <name type="common">lettuce slug</name>
    <dbReference type="NCBI Taxonomy" id="231223"/>
    <lineage>
        <taxon>Eukaryota</taxon>
        <taxon>Metazoa</taxon>
        <taxon>Spiralia</taxon>
        <taxon>Lophotrochozoa</taxon>
        <taxon>Mollusca</taxon>
        <taxon>Gastropoda</taxon>
        <taxon>Heterobranchia</taxon>
        <taxon>Euthyneura</taxon>
        <taxon>Panpulmonata</taxon>
        <taxon>Sacoglossa</taxon>
        <taxon>Placobranchoidea</taxon>
        <taxon>Plakobranchidae</taxon>
        <taxon>Elysia</taxon>
    </lineage>
</organism>
<dbReference type="InterPro" id="IPR036420">
    <property type="entry name" value="BRCT_dom_sf"/>
</dbReference>
<accession>A0AAE0YVS5</accession>
<name>A0AAE0YVS5_9GAST</name>
<dbReference type="SUPFAM" id="SSF52113">
    <property type="entry name" value="BRCT domain"/>
    <property type="match status" value="1"/>
</dbReference>
<dbReference type="InterPro" id="IPR004274">
    <property type="entry name" value="FCP1_dom"/>
</dbReference>
<dbReference type="InterPro" id="IPR023214">
    <property type="entry name" value="HAD_sf"/>
</dbReference>
<dbReference type="Gene3D" id="3.40.50.1000">
    <property type="entry name" value="HAD superfamily/HAD-like"/>
    <property type="match status" value="1"/>
</dbReference>
<dbReference type="InterPro" id="IPR036412">
    <property type="entry name" value="HAD-like_sf"/>
</dbReference>
<comment type="caution">
    <text evidence="13">The sequence shown here is derived from an EMBL/GenBank/DDBJ whole genome shotgun (WGS) entry which is preliminary data.</text>
</comment>
<dbReference type="AlphaFoldDB" id="A0AAE0YVS5"/>
<feature type="compositionally biased region" description="Basic and acidic residues" evidence="10">
    <location>
        <begin position="798"/>
        <end position="809"/>
    </location>
</feature>
<dbReference type="SUPFAM" id="SSF56784">
    <property type="entry name" value="HAD-like"/>
    <property type="match status" value="1"/>
</dbReference>
<dbReference type="FunFam" id="3.40.50.10190:FF:000007">
    <property type="entry name" value="RNA polymerase II subunit A C-terminal domain phosphatase"/>
    <property type="match status" value="1"/>
</dbReference>
<comment type="catalytic activity">
    <reaction evidence="7 9">
        <text>O-phospho-L-seryl-[protein] + H2O = L-seryl-[protein] + phosphate</text>
        <dbReference type="Rhea" id="RHEA:20629"/>
        <dbReference type="Rhea" id="RHEA-COMP:9863"/>
        <dbReference type="Rhea" id="RHEA-COMP:11604"/>
        <dbReference type="ChEBI" id="CHEBI:15377"/>
        <dbReference type="ChEBI" id="CHEBI:29999"/>
        <dbReference type="ChEBI" id="CHEBI:43474"/>
        <dbReference type="ChEBI" id="CHEBI:83421"/>
        <dbReference type="EC" id="3.1.3.16"/>
    </reaction>
</comment>
<dbReference type="InterPro" id="IPR000089">
    <property type="entry name" value="Biotin_lipoyl"/>
</dbReference>
<keyword evidence="5 9" id="KW-0539">Nucleus</keyword>
<comment type="catalytic activity">
    <reaction evidence="8 9">
        <text>O-phospho-L-threonyl-[protein] + H2O = L-threonyl-[protein] + phosphate</text>
        <dbReference type="Rhea" id="RHEA:47004"/>
        <dbReference type="Rhea" id="RHEA-COMP:11060"/>
        <dbReference type="Rhea" id="RHEA-COMP:11605"/>
        <dbReference type="ChEBI" id="CHEBI:15377"/>
        <dbReference type="ChEBI" id="CHEBI:30013"/>
        <dbReference type="ChEBI" id="CHEBI:43474"/>
        <dbReference type="ChEBI" id="CHEBI:61977"/>
        <dbReference type="EC" id="3.1.3.16"/>
    </reaction>
</comment>
<protein>
    <recommendedName>
        <fullName evidence="6 9">RNA polymerase II subunit A C-terminal domain phosphatase</fullName>
        <ecNumber evidence="2 9">3.1.3.16</ecNumber>
    </recommendedName>
</protein>
<feature type="region of interest" description="Disordered" evidence="10">
    <location>
        <begin position="373"/>
        <end position="402"/>
    </location>
</feature>
<evidence type="ECO:0000256" key="10">
    <source>
        <dbReference type="SAM" id="MobiDB-lite"/>
    </source>
</evidence>
<feature type="region of interest" description="Disordered" evidence="10">
    <location>
        <begin position="742"/>
        <end position="849"/>
    </location>
</feature>
<comment type="subcellular location">
    <subcellularLocation>
        <location evidence="1 9">Nucleus</location>
    </subcellularLocation>
</comment>
<dbReference type="EMBL" id="JAWDGP010005302">
    <property type="protein sequence ID" value="KAK3757985.1"/>
    <property type="molecule type" value="Genomic_DNA"/>
</dbReference>
<feature type="domain" description="BRCT" evidence="11">
    <location>
        <begin position="538"/>
        <end position="641"/>
    </location>
</feature>
<feature type="compositionally biased region" description="Basic and acidic residues" evidence="10">
    <location>
        <begin position="652"/>
        <end position="661"/>
    </location>
</feature>
<dbReference type="Pfam" id="PF03031">
    <property type="entry name" value="NIF"/>
    <property type="match status" value="1"/>
</dbReference>
<dbReference type="CDD" id="cd07521">
    <property type="entry name" value="HAD_FCP1-like"/>
    <property type="match status" value="1"/>
</dbReference>
<dbReference type="Pfam" id="PF00364">
    <property type="entry name" value="Biotin_lipoyl"/>
    <property type="match status" value="1"/>
</dbReference>
<evidence type="ECO:0000256" key="3">
    <source>
        <dbReference type="ARBA" id="ARBA00022801"/>
    </source>
</evidence>
<evidence type="ECO:0000313" key="14">
    <source>
        <dbReference type="Proteomes" id="UP001283361"/>
    </source>
</evidence>
<feature type="domain" description="FCP1 homology" evidence="12">
    <location>
        <begin position="149"/>
        <end position="314"/>
    </location>
</feature>
<dbReference type="PANTHER" id="PTHR23081:SF36">
    <property type="entry name" value="RNA POLYMERASE II SUBUNIT A C-TERMINAL DOMAIN PHOSPHATASE"/>
    <property type="match status" value="1"/>
</dbReference>
<feature type="compositionally biased region" description="Polar residues" evidence="10">
    <location>
        <begin position="825"/>
        <end position="845"/>
    </location>
</feature>
<dbReference type="PROSITE" id="PS50969">
    <property type="entry name" value="FCP1"/>
    <property type="match status" value="1"/>
</dbReference>
<evidence type="ECO:0000256" key="4">
    <source>
        <dbReference type="ARBA" id="ARBA00022912"/>
    </source>
</evidence>
<evidence type="ECO:0000256" key="8">
    <source>
        <dbReference type="ARBA" id="ARBA00048336"/>
    </source>
</evidence>
<evidence type="ECO:0000256" key="7">
    <source>
        <dbReference type="ARBA" id="ARBA00047761"/>
    </source>
</evidence>
<dbReference type="SMART" id="SM00292">
    <property type="entry name" value="BRCT"/>
    <property type="match status" value="1"/>
</dbReference>
<dbReference type="InterPro" id="IPR039189">
    <property type="entry name" value="Fcp1"/>
</dbReference>
<dbReference type="SUPFAM" id="SSF51230">
    <property type="entry name" value="Single hybrid motif"/>
    <property type="match status" value="1"/>
</dbReference>
<dbReference type="EC" id="3.1.3.16" evidence="2 9"/>
<evidence type="ECO:0000256" key="6">
    <source>
        <dbReference type="ARBA" id="ARBA00040602"/>
    </source>
</evidence>
<evidence type="ECO:0000259" key="11">
    <source>
        <dbReference type="PROSITE" id="PS50172"/>
    </source>
</evidence>
<dbReference type="CDD" id="cd17729">
    <property type="entry name" value="BRCT_CTDP1"/>
    <property type="match status" value="1"/>
</dbReference>
<dbReference type="InterPro" id="IPR011053">
    <property type="entry name" value="Single_hybrid_motif"/>
</dbReference>
<evidence type="ECO:0000259" key="12">
    <source>
        <dbReference type="PROSITE" id="PS50969"/>
    </source>
</evidence>
<evidence type="ECO:0000313" key="13">
    <source>
        <dbReference type="EMBL" id="KAK3757985.1"/>
    </source>
</evidence>
<proteinExistence type="predicted"/>
<dbReference type="SMART" id="SM00577">
    <property type="entry name" value="CPDc"/>
    <property type="match status" value="1"/>
</dbReference>
<feature type="compositionally biased region" description="Polar residues" evidence="10">
    <location>
        <begin position="387"/>
        <end position="397"/>
    </location>
</feature>
<feature type="compositionally biased region" description="Acidic residues" evidence="10">
    <location>
        <begin position="810"/>
        <end position="822"/>
    </location>
</feature>
<reference evidence="13" key="1">
    <citation type="journal article" date="2023" name="G3 (Bethesda)">
        <title>A reference genome for the long-term kleptoplast-retaining sea slug Elysia crispata morphotype clarki.</title>
        <authorList>
            <person name="Eastman K.E."/>
            <person name="Pendleton A.L."/>
            <person name="Shaikh M.A."/>
            <person name="Suttiyut T."/>
            <person name="Ogas R."/>
            <person name="Tomko P."/>
            <person name="Gavelis G."/>
            <person name="Widhalm J.R."/>
            <person name="Wisecaver J.H."/>
        </authorList>
    </citation>
    <scope>NUCLEOTIDE SEQUENCE</scope>
    <source>
        <strain evidence="13">ECLA1</strain>
    </source>
</reference>
<dbReference type="NCBIfam" id="TIGR02250">
    <property type="entry name" value="FCP1_euk"/>
    <property type="match status" value="1"/>
</dbReference>
<keyword evidence="14" id="KW-1185">Reference proteome</keyword>
<dbReference type="InterPro" id="IPR011947">
    <property type="entry name" value="FCP1_euk"/>
</dbReference>
<evidence type="ECO:0000256" key="5">
    <source>
        <dbReference type="ARBA" id="ARBA00023242"/>
    </source>
</evidence>
<dbReference type="Proteomes" id="UP001283361">
    <property type="component" value="Unassembled WGS sequence"/>
</dbReference>
<sequence>MAAANDQIRALSEVKIIKWKVRKESHVFKGTVLALYSDVEEDKITETKKLKATRAGVVADISVKEGNVAKKGDVLLIMCSPDDKTCSHPTIMKDMCAECGMDLRENLGLPGDRKTSITASVAMVHSIPELIVSQEQAMEIGKEDESRLLRQRKLVLLVDLDQTLIHTTNDNIPPNLKDVKHFQLWHGKNQMWYHTRFRPFTLRFIEAVAKMYELHICTFGVRMYAHIIARLLDPDEKYFSHRILSRDECFDAISKTANLKALFPCGDKTVCIIDDREDVWNFAPNLVHVKPYRFFQGTADINAPPSLTKKEHDNEPLTHKEVDSNKVKISQENSVESGVAAETSSTDEKIVEGASTRLSGDFRTHIVINDSPEDIQEQLSRKDSRSVSDSAEPSSICNEAGCDDQNEDLVDLDKTGKNCAVVKTDEINLTNVDQVSSEHSKDSMKAVDLQQSDGKRKNSELCIIDKDLLKDSGEEVAGMKENIVETQKEIDWDDTDDYLLHLEEILTRIHTAFYDMYEQSQKNGSTELPDLKSIVPYVRKKVLKGAHIVFSGMVPLNMPIEKSRAYIVASALGATIQTDIVVSKTKSGKDPSATTHLVAAKAGTGKYKSALKVKGLHIVSGEWLWACSERWEWVEEGLFPLNSQSVSAKTEGIADERDSLAKKRGSKRKQDKIEQAVPDDKCLEDEDANEEVAAKKQRVKALSMESGSGLVGNASTESEINPIYSFSDEDLVSMDKEVDLFLEGEDDDSSDETDDERDKRIRKNVLGSGDDSDSDSDTLSGDFPRGWKLRRKSFNSSEAKDSLKMKEDRSDAEEDEDTENELEQYQKNISAFSPDESCSSNSADSIGSVDDEIAEAVEKEFLASL</sequence>
<dbReference type="GO" id="GO:0005634">
    <property type="term" value="C:nucleus"/>
    <property type="evidence" value="ECO:0007669"/>
    <property type="project" value="UniProtKB-SubCell"/>
</dbReference>
<dbReference type="FunFam" id="3.40.50.1000:FF:000040">
    <property type="entry name" value="RNA polymerase II subunit A C-terminal domain phosphatase"/>
    <property type="match status" value="1"/>
</dbReference>
<keyword evidence="4" id="KW-0904">Protein phosphatase</keyword>
<evidence type="ECO:0000256" key="1">
    <source>
        <dbReference type="ARBA" id="ARBA00004123"/>
    </source>
</evidence>
<dbReference type="Gene3D" id="2.40.50.100">
    <property type="match status" value="1"/>
</dbReference>
<dbReference type="GO" id="GO:0008420">
    <property type="term" value="F:RNA polymerase II CTD heptapeptide repeat phosphatase activity"/>
    <property type="evidence" value="ECO:0007669"/>
    <property type="project" value="UniProtKB-UniRule"/>
</dbReference>
<gene>
    <name evidence="13" type="ORF">RRG08_058297</name>
</gene>
<dbReference type="Gene3D" id="3.40.50.10190">
    <property type="entry name" value="BRCT domain"/>
    <property type="match status" value="1"/>
</dbReference>
<feature type="compositionally biased region" description="Acidic residues" evidence="10">
    <location>
        <begin position="742"/>
        <end position="755"/>
    </location>
</feature>
<dbReference type="CDD" id="cd06849">
    <property type="entry name" value="lipoyl_domain"/>
    <property type="match status" value="1"/>
</dbReference>
<dbReference type="Gene3D" id="1.10.287.10">
    <property type="entry name" value="S15/NS1, RNA-binding"/>
    <property type="match status" value="1"/>
</dbReference>
<dbReference type="InterPro" id="IPR001357">
    <property type="entry name" value="BRCT_dom"/>
</dbReference>
<comment type="function">
    <text evidence="9">This promotes the activity of RNA polymerase II.</text>
</comment>
<dbReference type="PROSITE" id="PS50172">
    <property type="entry name" value="BRCT"/>
    <property type="match status" value="1"/>
</dbReference>
<keyword evidence="3 9" id="KW-0378">Hydrolase</keyword>
<dbReference type="PANTHER" id="PTHR23081">
    <property type="entry name" value="RNA POLYMERASE II CTD PHOSPHATASE"/>
    <property type="match status" value="1"/>
</dbReference>
<feature type="region of interest" description="Disordered" evidence="10">
    <location>
        <begin position="650"/>
        <end position="678"/>
    </location>
</feature>